<evidence type="ECO:0000256" key="1">
    <source>
        <dbReference type="SAM" id="Phobius"/>
    </source>
</evidence>
<dbReference type="Pfam" id="PF06961">
    <property type="entry name" value="DUF1294"/>
    <property type="match status" value="1"/>
</dbReference>
<organism evidence="2 3">
    <name type="scientific">Salibacterium qingdaonense</name>
    <dbReference type="NCBI Taxonomy" id="266892"/>
    <lineage>
        <taxon>Bacteria</taxon>
        <taxon>Bacillati</taxon>
        <taxon>Bacillota</taxon>
        <taxon>Bacilli</taxon>
        <taxon>Bacillales</taxon>
        <taxon>Bacillaceae</taxon>
    </lineage>
</organism>
<dbReference type="STRING" id="266892.SAMN04488054_1327"/>
<dbReference type="InterPro" id="IPR010718">
    <property type="entry name" value="DUF1294"/>
</dbReference>
<keyword evidence="1" id="KW-0472">Membrane</keyword>
<proteinExistence type="predicted"/>
<keyword evidence="1" id="KW-1133">Transmembrane helix</keyword>
<reference evidence="2 3" key="1">
    <citation type="submission" date="2016-10" db="EMBL/GenBank/DDBJ databases">
        <authorList>
            <person name="de Groot N.N."/>
        </authorList>
    </citation>
    <scope>NUCLEOTIDE SEQUENCE [LARGE SCALE GENOMIC DNA]</scope>
    <source>
        <strain evidence="2 3">CGMCC 1.6134</strain>
    </source>
</reference>
<evidence type="ECO:0000313" key="3">
    <source>
        <dbReference type="Proteomes" id="UP000199668"/>
    </source>
</evidence>
<name>A0A1I4PUF6_9BACI</name>
<feature type="transmembrane region" description="Helical" evidence="1">
    <location>
        <begin position="38"/>
        <end position="57"/>
    </location>
</feature>
<gene>
    <name evidence="2" type="ORF">SAMN04488054_1327</name>
</gene>
<keyword evidence="3" id="KW-1185">Reference proteome</keyword>
<dbReference type="Proteomes" id="UP000199668">
    <property type="component" value="Unassembled WGS sequence"/>
</dbReference>
<dbReference type="EMBL" id="FOTY01000032">
    <property type="protein sequence ID" value="SFM31461.1"/>
    <property type="molecule type" value="Genomic_DNA"/>
</dbReference>
<sequence length="87" mass="10155">MIWFLVYAFILNVVTFVEAGRDKHQARHKKQRTPERRFWLFTWAGGSAGMLAGMYAFRHKTQHILFKAGVPFVCAVHIFIVLYLTVL</sequence>
<evidence type="ECO:0000313" key="2">
    <source>
        <dbReference type="EMBL" id="SFM31461.1"/>
    </source>
</evidence>
<dbReference type="RefSeq" id="WP_090928201.1">
    <property type="nucleotide sequence ID" value="NZ_FOTY01000032.1"/>
</dbReference>
<feature type="transmembrane region" description="Helical" evidence="1">
    <location>
        <begin position="64"/>
        <end position="86"/>
    </location>
</feature>
<dbReference type="OrthoDB" id="1698854at2"/>
<keyword evidence="1" id="KW-0812">Transmembrane</keyword>
<dbReference type="AlphaFoldDB" id="A0A1I4PUF6"/>
<protein>
    <submittedName>
        <fullName evidence="2">Uncharacterized membrane protein YsdA, DUF1294 family</fullName>
    </submittedName>
</protein>
<accession>A0A1I4PUF6</accession>